<keyword evidence="3" id="KW-0378">Hydrolase</keyword>
<keyword evidence="4" id="KW-0862">Zinc</keyword>
<dbReference type="CDD" id="cd07720">
    <property type="entry name" value="OPHC2-like_MBL-fold"/>
    <property type="match status" value="1"/>
</dbReference>
<dbReference type="SMART" id="SM00849">
    <property type="entry name" value="Lactamase_B"/>
    <property type="match status" value="1"/>
</dbReference>
<dbReference type="Pfam" id="PF00753">
    <property type="entry name" value="Lactamase_B"/>
    <property type="match status" value="1"/>
</dbReference>
<comment type="similarity">
    <text evidence="1">Belongs to the metallo-beta-lactamase superfamily.</text>
</comment>
<dbReference type="PANTHER" id="PTHR42978:SF6">
    <property type="entry name" value="QUORUM-QUENCHING LACTONASE YTNP-RELATED"/>
    <property type="match status" value="1"/>
</dbReference>
<evidence type="ECO:0000256" key="2">
    <source>
        <dbReference type="ARBA" id="ARBA00022723"/>
    </source>
</evidence>
<feature type="domain" description="Metallo-beta-lactamase" evidence="5">
    <location>
        <begin position="94"/>
        <end position="299"/>
    </location>
</feature>
<dbReference type="PROSITE" id="PS51257">
    <property type="entry name" value="PROKAR_LIPOPROTEIN"/>
    <property type="match status" value="1"/>
</dbReference>
<sequence length="321" mass="34660">MQATRRQWLLWGAGTVAAAAGISGCAHSPAPGVSTPGTSAGFSRHRVGNARVVALSDGVGRRPLAEGFVRNAKLAQVQAALAAQDLPTDYLDVPYTCFVLEVDGKRYLLDTGFADNGPAGTGQLLTHMRAAGIDPKSIDAVVLSHLHGDHVNGLRRKDGSLVYPQALVYVPAPEHAYWMDEERRNAAPEAARGGFNAVQRVFQNYPADQLRLFEPGMAVVGGIESIAAFGHSPGHTALALRSGNERFTYLGDTAHFPALFVRNPDWQVQFDMDPAQARSTRHAMLARMAQEGGLVGGFHFPMPSLGRIRKRGDGYEWLPER</sequence>
<dbReference type="Proteomes" id="UP001162800">
    <property type="component" value="Chromosome"/>
</dbReference>
<dbReference type="InterPro" id="IPR036866">
    <property type="entry name" value="RibonucZ/Hydroxyglut_hydro"/>
</dbReference>
<dbReference type="PROSITE" id="PS51318">
    <property type="entry name" value="TAT"/>
    <property type="match status" value="1"/>
</dbReference>
<evidence type="ECO:0000259" key="5">
    <source>
        <dbReference type="SMART" id="SM00849"/>
    </source>
</evidence>
<dbReference type="RefSeq" id="WP_231041708.1">
    <property type="nucleotide sequence ID" value="NZ_CP106881.1"/>
</dbReference>
<dbReference type="PANTHER" id="PTHR42978">
    <property type="entry name" value="QUORUM-QUENCHING LACTONASE YTNP-RELATED-RELATED"/>
    <property type="match status" value="1"/>
</dbReference>
<evidence type="ECO:0000256" key="4">
    <source>
        <dbReference type="ARBA" id="ARBA00022833"/>
    </source>
</evidence>
<evidence type="ECO:0000256" key="3">
    <source>
        <dbReference type="ARBA" id="ARBA00022801"/>
    </source>
</evidence>
<reference evidence="6" key="1">
    <citation type="submission" date="2022-09" db="EMBL/GenBank/DDBJ databases">
        <title>The complete genome of Acidovorax sp. 5MLIR.</title>
        <authorList>
            <person name="Liu L."/>
            <person name="Yue J."/>
            <person name="Yang F."/>
            <person name="Yuan J."/>
            <person name="Li L."/>
        </authorList>
    </citation>
    <scope>NUCLEOTIDE SEQUENCE</scope>
    <source>
        <strain evidence="6">5MLIR</strain>
    </source>
</reference>
<dbReference type="InterPro" id="IPR001279">
    <property type="entry name" value="Metallo-B-lactamas"/>
</dbReference>
<evidence type="ECO:0000256" key="1">
    <source>
        <dbReference type="ARBA" id="ARBA00007749"/>
    </source>
</evidence>
<evidence type="ECO:0000313" key="6">
    <source>
        <dbReference type="EMBL" id="UYG50610.1"/>
    </source>
</evidence>
<evidence type="ECO:0000313" key="7">
    <source>
        <dbReference type="Proteomes" id="UP001162800"/>
    </source>
</evidence>
<proteinExistence type="inferred from homology"/>
<accession>A0ABY6G777</accession>
<keyword evidence="7" id="KW-1185">Reference proteome</keyword>
<dbReference type="Gene3D" id="3.60.15.10">
    <property type="entry name" value="Ribonuclease Z/Hydroxyacylglutathione hydrolase-like"/>
    <property type="match status" value="1"/>
</dbReference>
<name>A0ABY6G777_9BURK</name>
<dbReference type="InterPro" id="IPR006311">
    <property type="entry name" value="TAT_signal"/>
</dbReference>
<dbReference type="SUPFAM" id="SSF56281">
    <property type="entry name" value="Metallo-hydrolase/oxidoreductase"/>
    <property type="match status" value="1"/>
</dbReference>
<gene>
    <name evidence="6" type="ORF">M9799_10935</name>
</gene>
<dbReference type="InterPro" id="IPR051013">
    <property type="entry name" value="MBL_superfamily_lactonases"/>
</dbReference>
<dbReference type="EMBL" id="CP106881">
    <property type="protein sequence ID" value="UYG50610.1"/>
    <property type="molecule type" value="Genomic_DNA"/>
</dbReference>
<protein>
    <submittedName>
        <fullName evidence="6">MBL fold metallo-hydrolase</fullName>
    </submittedName>
</protein>
<organism evidence="6 7">
    <name type="scientific">Comamonas endophytica</name>
    <dbReference type="NCBI Taxonomy" id="2949090"/>
    <lineage>
        <taxon>Bacteria</taxon>
        <taxon>Pseudomonadati</taxon>
        <taxon>Pseudomonadota</taxon>
        <taxon>Betaproteobacteria</taxon>
        <taxon>Burkholderiales</taxon>
        <taxon>Comamonadaceae</taxon>
        <taxon>Comamonas</taxon>
    </lineage>
</organism>
<keyword evidence="2" id="KW-0479">Metal-binding</keyword>